<keyword evidence="1" id="KW-0472">Membrane</keyword>
<accession>A0AAN8A780</accession>
<keyword evidence="1" id="KW-1133">Transmembrane helix</keyword>
<dbReference type="EMBL" id="JAWIZZ010000045">
    <property type="protein sequence ID" value="KAK5780182.1"/>
    <property type="molecule type" value="Genomic_DNA"/>
</dbReference>
<keyword evidence="1" id="KW-0812">Transmembrane</keyword>
<comment type="caution">
    <text evidence="2">The sequence shown here is derived from an EMBL/GenBank/DDBJ whole genome shotgun (WGS) entry which is preliminary data.</text>
</comment>
<gene>
    <name evidence="2" type="ORF">RI543_002726</name>
</gene>
<dbReference type="Pfam" id="PF07954">
    <property type="entry name" value="DUF1689"/>
    <property type="match status" value="1"/>
</dbReference>
<dbReference type="Proteomes" id="UP001306508">
    <property type="component" value="Unassembled WGS sequence"/>
</dbReference>
<name>A0AAN8A780_9SACH</name>
<evidence type="ECO:0000256" key="1">
    <source>
        <dbReference type="SAM" id="Phobius"/>
    </source>
</evidence>
<feature type="transmembrane region" description="Helical" evidence="1">
    <location>
        <begin position="61"/>
        <end position="81"/>
    </location>
</feature>
<evidence type="ECO:0000313" key="3">
    <source>
        <dbReference type="Proteomes" id="UP001306508"/>
    </source>
</evidence>
<evidence type="ECO:0000313" key="2">
    <source>
        <dbReference type="EMBL" id="KAK5780182.1"/>
    </source>
</evidence>
<organism evidence="2 3">
    <name type="scientific">Arxiozyma heterogenica</name>
    <dbReference type="NCBI Taxonomy" id="278026"/>
    <lineage>
        <taxon>Eukaryota</taxon>
        <taxon>Fungi</taxon>
        <taxon>Dikarya</taxon>
        <taxon>Ascomycota</taxon>
        <taxon>Saccharomycotina</taxon>
        <taxon>Saccharomycetes</taxon>
        <taxon>Saccharomycetales</taxon>
        <taxon>Saccharomycetaceae</taxon>
        <taxon>Arxiozyma</taxon>
    </lineage>
</organism>
<proteinExistence type="predicted"/>
<dbReference type="InterPro" id="IPR012470">
    <property type="entry name" value="Pup1-like"/>
</dbReference>
<protein>
    <submittedName>
        <fullName evidence="2">Uncharacterized protein</fullName>
    </submittedName>
</protein>
<dbReference type="AlphaFoldDB" id="A0AAN8A780"/>
<sequence>MNQVDSPETKHPTLPQHLDKPWFREAYIAAKKFHEKDKVLDSHDRLKLYNTYKNITRAQSIAGFLGFLTVFGSPFMYKYYTTRSIKNVKVPKNFLLGLLATFISSSLASHISYNKQLHKLDPDGKLSRKNIYPHDDFLEDDPNKIKSRNERQFEMLTLLKNGGSARWASYFYITYLHPERAFSDPEEKLKQLQQNSDKRISVSPFMHQKDPMGLYTNKGTGFVNDPETSIKDDITHDEVFPSDSDVDKLWGTNEKQQFNQKHISSWDRIRTKSLSNDNQLVNNFEDKSTSDDLFDDFNYENDQIISYPQETVSQWEFNQMLEKERKG</sequence>
<reference evidence="3" key="1">
    <citation type="submission" date="2023-07" db="EMBL/GenBank/DDBJ databases">
        <title>A draft genome of Kazachstania heterogenica Y-27499.</title>
        <authorList>
            <person name="Donic C."/>
            <person name="Kralova J.S."/>
            <person name="Fidel L."/>
            <person name="Ben-Dor S."/>
            <person name="Jung S."/>
        </authorList>
    </citation>
    <scope>NUCLEOTIDE SEQUENCE [LARGE SCALE GENOMIC DNA]</scope>
    <source>
        <strain evidence="3">Y27499</strain>
    </source>
</reference>
<feature type="transmembrane region" description="Helical" evidence="1">
    <location>
        <begin position="93"/>
        <end position="113"/>
    </location>
</feature>
<keyword evidence="3" id="KW-1185">Reference proteome</keyword>